<gene>
    <name evidence="3" type="ORF">QM012_001895</name>
</gene>
<dbReference type="Proteomes" id="UP001341245">
    <property type="component" value="Unassembled WGS sequence"/>
</dbReference>
<name>A0ABR0TDM2_AURPU</name>
<dbReference type="PANTHER" id="PTHR21340:SF0">
    <property type="entry name" value="BIS(5'-NUCLEOSYL)-TETRAPHOSPHATASE [ASYMMETRICAL]"/>
    <property type="match status" value="1"/>
</dbReference>
<sequence length="131" mass="14489">MRSANETFLPKGRKDENECLKAAALRETYEETGYSATILPLKVPTHATSRTSDGGHEEPIAVTQRLRDGVLKIVFWYAATVDSHEVPAQGTQQEGEDFEPIWLDCTHALAALTFNDDREVARLAIGAAFEL</sequence>
<dbReference type="InterPro" id="IPR015797">
    <property type="entry name" value="NUDIX_hydrolase-like_dom_sf"/>
</dbReference>
<dbReference type="InterPro" id="IPR000086">
    <property type="entry name" value="NUDIX_hydrolase_dom"/>
</dbReference>
<dbReference type="Gene3D" id="3.90.79.10">
    <property type="entry name" value="Nucleoside Triphosphate Pyrophosphohydrolase"/>
    <property type="match status" value="1"/>
</dbReference>
<evidence type="ECO:0000259" key="2">
    <source>
        <dbReference type="PROSITE" id="PS51462"/>
    </source>
</evidence>
<protein>
    <recommendedName>
        <fullName evidence="2">Nudix hydrolase domain-containing protein</fullName>
    </recommendedName>
</protein>
<proteinExistence type="predicted"/>
<dbReference type="SUPFAM" id="SSF55811">
    <property type="entry name" value="Nudix"/>
    <property type="match status" value="1"/>
</dbReference>
<keyword evidence="4" id="KW-1185">Reference proteome</keyword>
<dbReference type="InterPro" id="IPR051325">
    <property type="entry name" value="Nudix_hydrolase_domain"/>
</dbReference>
<dbReference type="Pfam" id="PF00293">
    <property type="entry name" value="NUDIX"/>
    <property type="match status" value="1"/>
</dbReference>
<reference evidence="3 4" key="1">
    <citation type="submission" date="2023-11" db="EMBL/GenBank/DDBJ databases">
        <title>Draft genome sequence and annotation of the polyextremotolerant black yeast-like fungus Aureobasidium pullulans NRRL 62042.</title>
        <authorList>
            <person name="Dielentheis-Frenken M.R.E."/>
            <person name="Wibberg D."/>
            <person name="Blank L.M."/>
            <person name="Tiso T."/>
        </authorList>
    </citation>
    <scope>NUCLEOTIDE SEQUENCE [LARGE SCALE GENOMIC DNA]</scope>
    <source>
        <strain evidence="3 4">NRRL 62042</strain>
    </source>
</reference>
<comment type="caution">
    <text evidence="3">The sequence shown here is derived from an EMBL/GenBank/DDBJ whole genome shotgun (WGS) entry which is preliminary data.</text>
</comment>
<dbReference type="PROSITE" id="PS00893">
    <property type="entry name" value="NUDIX_BOX"/>
    <property type="match status" value="1"/>
</dbReference>
<evidence type="ECO:0000313" key="4">
    <source>
        <dbReference type="Proteomes" id="UP001341245"/>
    </source>
</evidence>
<evidence type="ECO:0000313" key="3">
    <source>
        <dbReference type="EMBL" id="KAK6002257.1"/>
    </source>
</evidence>
<dbReference type="InterPro" id="IPR020084">
    <property type="entry name" value="NUDIX_hydrolase_CS"/>
</dbReference>
<dbReference type="PANTHER" id="PTHR21340">
    <property type="entry name" value="DIADENOSINE 5,5-P1,P4-TETRAPHOSPHATE PYROPHOSPHOHYDROLASE MUTT"/>
    <property type="match status" value="1"/>
</dbReference>
<evidence type="ECO:0000256" key="1">
    <source>
        <dbReference type="ARBA" id="ARBA00022801"/>
    </source>
</evidence>
<dbReference type="EMBL" id="JASGXD010000012">
    <property type="protein sequence ID" value="KAK6002257.1"/>
    <property type="molecule type" value="Genomic_DNA"/>
</dbReference>
<organism evidence="3 4">
    <name type="scientific">Aureobasidium pullulans</name>
    <name type="common">Black yeast</name>
    <name type="synonym">Pullularia pullulans</name>
    <dbReference type="NCBI Taxonomy" id="5580"/>
    <lineage>
        <taxon>Eukaryota</taxon>
        <taxon>Fungi</taxon>
        <taxon>Dikarya</taxon>
        <taxon>Ascomycota</taxon>
        <taxon>Pezizomycotina</taxon>
        <taxon>Dothideomycetes</taxon>
        <taxon>Dothideomycetidae</taxon>
        <taxon>Dothideales</taxon>
        <taxon>Saccotheciaceae</taxon>
        <taxon>Aureobasidium</taxon>
    </lineage>
</organism>
<accession>A0ABR0TDM2</accession>
<dbReference type="PROSITE" id="PS51462">
    <property type="entry name" value="NUDIX"/>
    <property type="match status" value="1"/>
</dbReference>
<keyword evidence="1" id="KW-0378">Hydrolase</keyword>
<feature type="domain" description="Nudix hydrolase" evidence="2">
    <location>
        <begin position="1"/>
        <end position="125"/>
    </location>
</feature>